<evidence type="ECO:0000313" key="3">
    <source>
        <dbReference type="Proteomes" id="UP000438429"/>
    </source>
</evidence>
<keyword evidence="1" id="KW-0472">Membrane</keyword>
<evidence type="ECO:0008006" key="4">
    <source>
        <dbReference type="Google" id="ProtNLM"/>
    </source>
</evidence>
<gene>
    <name evidence="2" type="ORF">F2P81_002047</name>
</gene>
<organism evidence="2 3">
    <name type="scientific">Scophthalmus maximus</name>
    <name type="common">Turbot</name>
    <name type="synonym">Psetta maxima</name>
    <dbReference type="NCBI Taxonomy" id="52904"/>
    <lineage>
        <taxon>Eukaryota</taxon>
        <taxon>Metazoa</taxon>
        <taxon>Chordata</taxon>
        <taxon>Craniata</taxon>
        <taxon>Vertebrata</taxon>
        <taxon>Euteleostomi</taxon>
        <taxon>Actinopterygii</taxon>
        <taxon>Neopterygii</taxon>
        <taxon>Teleostei</taxon>
        <taxon>Neoteleostei</taxon>
        <taxon>Acanthomorphata</taxon>
        <taxon>Carangaria</taxon>
        <taxon>Pleuronectiformes</taxon>
        <taxon>Pleuronectoidei</taxon>
        <taxon>Scophthalmidae</taxon>
        <taxon>Scophthalmus</taxon>
    </lineage>
</organism>
<dbReference type="AlphaFoldDB" id="A0A6A4TM90"/>
<evidence type="ECO:0000313" key="2">
    <source>
        <dbReference type="EMBL" id="KAF0045518.1"/>
    </source>
</evidence>
<protein>
    <recommendedName>
        <fullName evidence="4">TNFR-Cys domain-containing protein</fullName>
    </recommendedName>
</protein>
<keyword evidence="1" id="KW-0812">Transmembrane</keyword>
<feature type="transmembrane region" description="Helical" evidence="1">
    <location>
        <begin position="103"/>
        <end position="124"/>
    </location>
</feature>
<comment type="caution">
    <text evidence="2">The sequence shown here is derived from an EMBL/GenBank/DDBJ whole genome shotgun (WGS) entry which is preliminary data.</text>
</comment>
<dbReference type="EMBL" id="VEVO01000002">
    <property type="protein sequence ID" value="KAF0045518.1"/>
    <property type="molecule type" value="Genomic_DNA"/>
</dbReference>
<dbReference type="Proteomes" id="UP000438429">
    <property type="component" value="Unassembled WGS sequence"/>
</dbReference>
<proteinExistence type="predicted"/>
<reference evidence="2 3" key="1">
    <citation type="submission" date="2019-06" db="EMBL/GenBank/DDBJ databases">
        <title>Draft genomes of female and male turbot (Scophthalmus maximus).</title>
        <authorList>
            <person name="Xu H."/>
            <person name="Xu X.-W."/>
            <person name="Shao C."/>
            <person name="Chen S."/>
        </authorList>
    </citation>
    <scope>NUCLEOTIDE SEQUENCE [LARGE SCALE GENOMIC DNA]</scope>
    <source>
        <strain evidence="2">Ysfricsl-2016a</strain>
        <tissue evidence="2">Blood</tissue>
    </source>
</reference>
<evidence type="ECO:0000256" key="1">
    <source>
        <dbReference type="SAM" id="Phobius"/>
    </source>
</evidence>
<keyword evidence="1" id="KW-1133">Transmembrane helix</keyword>
<sequence length="165" mass="17835">MNVPCVHCSTVTLSFRFNGTRSDSALDPLAEDGGRADPNGKCTRQRMARRSLDSCKITCETCLTGRYLDSYNVDMTCSVCKNCKKPREALTAIAPSKPVTGTVWLLMITACLCTGIAFVVVTTVKSIRSKNGYILTEKPATASEDEGVSKPVQEVCGKCDQPIDV</sequence>
<accession>A0A6A4TM90</accession>
<name>A0A6A4TM90_SCOMX</name>